<organism evidence="1 2">
    <name type="scientific">Pseudoalteromonas luteoviolacea (strain 2ta16)</name>
    <dbReference type="NCBI Taxonomy" id="1353533"/>
    <lineage>
        <taxon>Bacteria</taxon>
        <taxon>Pseudomonadati</taxon>
        <taxon>Pseudomonadota</taxon>
        <taxon>Gammaproteobacteria</taxon>
        <taxon>Alteromonadales</taxon>
        <taxon>Pseudoalteromonadaceae</taxon>
        <taxon>Pseudoalteromonas</taxon>
    </lineage>
</organism>
<accession>V4HMA1</accession>
<evidence type="ECO:0000313" key="2">
    <source>
        <dbReference type="Proteomes" id="UP000017820"/>
    </source>
</evidence>
<reference evidence="1 2" key="1">
    <citation type="submission" date="2013-07" db="EMBL/GenBank/DDBJ databases">
        <title>Draft genome sequence of Pseudoalteromonas luteoviolacea 2ta16.</title>
        <authorList>
            <person name="Allen E.E."/>
            <person name="Azam F."/>
            <person name="Podell S."/>
        </authorList>
    </citation>
    <scope>NUCLEOTIDE SEQUENCE [LARGE SCALE GENOMIC DNA]</scope>
    <source>
        <strain evidence="1 2">2ta16</strain>
    </source>
</reference>
<gene>
    <name evidence="1" type="ORF">PL2TA16_01259</name>
</gene>
<protein>
    <submittedName>
        <fullName evidence="1">Uncharacterized protein</fullName>
    </submittedName>
</protein>
<evidence type="ECO:0000313" key="1">
    <source>
        <dbReference type="EMBL" id="ESP90868.1"/>
    </source>
</evidence>
<comment type="caution">
    <text evidence="1">The sequence shown here is derived from an EMBL/GenBank/DDBJ whole genome shotgun (WGS) entry which is preliminary data.</text>
</comment>
<sequence>MLIGIDGSSIYFLMESTYWHIDSVCLLLMCKVNQNEGTKIESVFGLIDLE</sequence>
<name>V4HMA1_PSEL2</name>
<dbReference type="EMBL" id="AUSV01000133">
    <property type="protein sequence ID" value="ESP90868.1"/>
    <property type="molecule type" value="Genomic_DNA"/>
</dbReference>
<dbReference type="AlphaFoldDB" id="V4HMA1"/>
<dbReference type="Proteomes" id="UP000017820">
    <property type="component" value="Unassembled WGS sequence"/>
</dbReference>
<proteinExistence type="predicted"/>
<dbReference type="PATRIC" id="fig|1353533.3.peg.4679"/>